<dbReference type="Gene3D" id="3.20.20.120">
    <property type="entry name" value="Enolase-like C-terminal domain"/>
    <property type="match status" value="1"/>
</dbReference>
<accession>A0A329MH71</accession>
<reference evidence="5 6" key="1">
    <citation type="journal article" date="2009" name="Int. J. Syst. Evol. Microbiol.">
        <title>Paenibacillus contaminans sp. nov., isolated from a contaminated laboratory plate.</title>
        <authorList>
            <person name="Chou J.H."/>
            <person name="Lee J.H."/>
            <person name="Lin M.C."/>
            <person name="Chang P.S."/>
            <person name="Arun A.B."/>
            <person name="Young C.C."/>
            <person name="Chen W.M."/>
        </authorList>
    </citation>
    <scope>NUCLEOTIDE SEQUENCE [LARGE SCALE GENOMIC DNA]</scope>
    <source>
        <strain evidence="5 6">CKOBP-6</strain>
    </source>
</reference>
<dbReference type="GO" id="GO:0016052">
    <property type="term" value="P:carbohydrate catabolic process"/>
    <property type="evidence" value="ECO:0007669"/>
    <property type="project" value="TreeGrafter"/>
</dbReference>
<keyword evidence="6" id="KW-1185">Reference proteome</keyword>
<dbReference type="InterPro" id="IPR013342">
    <property type="entry name" value="Mandelate_racemase_C"/>
</dbReference>
<dbReference type="InterPro" id="IPR046945">
    <property type="entry name" value="RHMD-like"/>
</dbReference>
<sequence>MLMERRRMMAGNAKIEHLTVRNIVVPLDNPVWLGGAAISEREYCLVELTASGGLTGHALAFTRGADLTTIIAQHLAPIILQQPFEQVERLWESMYQGVRLNGRQGAYMRAISLVDIAIWDLKAKQNGIPLHRLLGGFNTSVPVLMAGGYYRADKGIDELCEEFGQYAEQGFRHLKLVVGGASMEEDLARFIAVRNSLPGQVELGVDANGAWNDPKAILRWMERANGETAGLSFIEEPLPPEQRADLAWLRNASPVPVAVGEFIAGKWTFLDYMREGCMDIVRADATLCGGITEWRKIAALANAWNLPLFPHYFSAIHFHLAMALPGSRMIEVVSTAGRNSSFGLIAGCSYEMKNGEAFSLGLPGLGLQPDMEFIQAHTTHERRIGT</sequence>
<gene>
    <name evidence="5" type="ORF">DQG23_22125</name>
</gene>
<dbReference type="GO" id="GO:0000287">
    <property type="term" value="F:magnesium ion binding"/>
    <property type="evidence" value="ECO:0007669"/>
    <property type="project" value="TreeGrafter"/>
</dbReference>
<evidence type="ECO:0000313" key="6">
    <source>
        <dbReference type="Proteomes" id="UP000250369"/>
    </source>
</evidence>
<dbReference type="InterPro" id="IPR013341">
    <property type="entry name" value="Mandelate_racemase_N_dom"/>
</dbReference>
<dbReference type="GO" id="GO:0016836">
    <property type="term" value="F:hydro-lyase activity"/>
    <property type="evidence" value="ECO:0007669"/>
    <property type="project" value="TreeGrafter"/>
</dbReference>
<dbReference type="AlphaFoldDB" id="A0A329MH71"/>
<evidence type="ECO:0000256" key="2">
    <source>
        <dbReference type="ARBA" id="ARBA00022723"/>
    </source>
</evidence>
<dbReference type="InterPro" id="IPR036849">
    <property type="entry name" value="Enolase-like_C_sf"/>
</dbReference>
<dbReference type="PANTHER" id="PTHR13794:SF58">
    <property type="entry name" value="MITOCHONDRIAL ENOLASE SUPERFAMILY MEMBER 1"/>
    <property type="match status" value="1"/>
</dbReference>
<dbReference type="CDD" id="cd03316">
    <property type="entry name" value="MR_like"/>
    <property type="match status" value="1"/>
</dbReference>
<name>A0A329MH71_9BACL</name>
<comment type="caution">
    <text evidence="5">The sequence shown here is derived from an EMBL/GenBank/DDBJ whole genome shotgun (WGS) entry which is preliminary data.</text>
</comment>
<keyword evidence="2" id="KW-0479">Metal-binding</keyword>
<evidence type="ECO:0000256" key="1">
    <source>
        <dbReference type="ARBA" id="ARBA00001946"/>
    </source>
</evidence>
<dbReference type="SUPFAM" id="SSF51604">
    <property type="entry name" value="Enolase C-terminal domain-like"/>
    <property type="match status" value="1"/>
</dbReference>
<dbReference type="SMART" id="SM00922">
    <property type="entry name" value="MR_MLE"/>
    <property type="match status" value="1"/>
</dbReference>
<keyword evidence="3" id="KW-0460">Magnesium</keyword>
<dbReference type="Gene3D" id="3.30.390.10">
    <property type="entry name" value="Enolase-like, N-terminal domain"/>
    <property type="match status" value="1"/>
</dbReference>
<proteinExistence type="predicted"/>
<evidence type="ECO:0000259" key="4">
    <source>
        <dbReference type="SMART" id="SM00922"/>
    </source>
</evidence>
<dbReference type="Proteomes" id="UP000250369">
    <property type="component" value="Unassembled WGS sequence"/>
</dbReference>
<dbReference type="InterPro" id="IPR029017">
    <property type="entry name" value="Enolase-like_N"/>
</dbReference>
<dbReference type="PANTHER" id="PTHR13794">
    <property type="entry name" value="ENOLASE SUPERFAMILY, MANDELATE RACEMASE"/>
    <property type="match status" value="1"/>
</dbReference>
<dbReference type="SUPFAM" id="SSF54826">
    <property type="entry name" value="Enolase N-terminal domain-like"/>
    <property type="match status" value="1"/>
</dbReference>
<evidence type="ECO:0000313" key="5">
    <source>
        <dbReference type="EMBL" id="RAV19235.1"/>
    </source>
</evidence>
<organism evidence="5 6">
    <name type="scientific">Paenibacillus contaminans</name>
    <dbReference type="NCBI Taxonomy" id="450362"/>
    <lineage>
        <taxon>Bacteria</taxon>
        <taxon>Bacillati</taxon>
        <taxon>Bacillota</taxon>
        <taxon>Bacilli</taxon>
        <taxon>Bacillales</taxon>
        <taxon>Paenibacillaceae</taxon>
        <taxon>Paenibacillus</taxon>
    </lineage>
</organism>
<dbReference type="Pfam" id="PF02746">
    <property type="entry name" value="MR_MLE_N"/>
    <property type="match status" value="1"/>
</dbReference>
<comment type="cofactor">
    <cofactor evidence="1">
        <name>Mg(2+)</name>
        <dbReference type="ChEBI" id="CHEBI:18420"/>
    </cofactor>
</comment>
<protein>
    <recommendedName>
        <fullName evidence="4">Mandelate racemase/muconate lactonizing enzyme C-terminal domain-containing protein</fullName>
    </recommendedName>
</protein>
<dbReference type="InterPro" id="IPR029065">
    <property type="entry name" value="Enolase_C-like"/>
</dbReference>
<dbReference type="Pfam" id="PF13378">
    <property type="entry name" value="MR_MLE_C"/>
    <property type="match status" value="1"/>
</dbReference>
<dbReference type="SFLD" id="SFLDG00179">
    <property type="entry name" value="mandelate_racemase"/>
    <property type="match status" value="1"/>
</dbReference>
<dbReference type="SFLD" id="SFLDS00001">
    <property type="entry name" value="Enolase"/>
    <property type="match status" value="1"/>
</dbReference>
<dbReference type="EMBL" id="QMFB01000013">
    <property type="protein sequence ID" value="RAV19235.1"/>
    <property type="molecule type" value="Genomic_DNA"/>
</dbReference>
<evidence type="ECO:0000256" key="3">
    <source>
        <dbReference type="ARBA" id="ARBA00022842"/>
    </source>
</evidence>
<feature type="domain" description="Mandelate racemase/muconate lactonizing enzyme C-terminal" evidence="4">
    <location>
        <begin position="156"/>
        <end position="256"/>
    </location>
</feature>